<name>A0A098BPS7_9NOCA</name>
<gene>
    <name evidence="1" type="ORF">RHRU231_670039</name>
</gene>
<organism evidence="1 2">
    <name type="scientific">Rhodococcus ruber</name>
    <dbReference type="NCBI Taxonomy" id="1830"/>
    <lineage>
        <taxon>Bacteria</taxon>
        <taxon>Bacillati</taxon>
        <taxon>Actinomycetota</taxon>
        <taxon>Actinomycetes</taxon>
        <taxon>Mycobacteriales</taxon>
        <taxon>Nocardiaceae</taxon>
        <taxon>Rhodococcus</taxon>
    </lineage>
</organism>
<evidence type="ECO:0000313" key="2">
    <source>
        <dbReference type="Proteomes" id="UP000042997"/>
    </source>
</evidence>
<dbReference type="eggNOG" id="ENOG5031G6T">
    <property type="taxonomic scope" value="Bacteria"/>
</dbReference>
<evidence type="ECO:0000313" key="1">
    <source>
        <dbReference type="EMBL" id="CDZ90230.1"/>
    </source>
</evidence>
<dbReference type="OrthoDB" id="4484997at2"/>
<dbReference type="EMBL" id="CCSD01000080">
    <property type="protein sequence ID" value="CDZ90230.1"/>
    <property type="molecule type" value="Genomic_DNA"/>
</dbReference>
<proteinExistence type="predicted"/>
<dbReference type="RefSeq" id="WP_040273398.1">
    <property type="nucleotide sequence ID" value="NZ_CP129900.1"/>
</dbReference>
<dbReference type="AlphaFoldDB" id="A0A098BPS7"/>
<sequence length="102" mass="10914">MHTWTVTCDPAVAQASGTAATEVDAVIAGAAALRRLLRTTRQPGQDSPFVHLRIDTRPRIGITVGVDGPGAVLEWIDDYEHQATLAAAVNDSILDRTHREAS</sequence>
<dbReference type="Proteomes" id="UP000042997">
    <property type="component" value="Unassembled WGS sequence"/>
</dbReference>
<accession>A0A098BPS7</accession>
<reference evidence="1 2" key="1">
    <citation type="journal article" date="2014" name="Genome Announc.">
        <title>Draft Genome Sequence of Propane- and Butane-Oxidizing Actinobacterium Rhodococcus ruber IEGM 231.</title>
        <authorList>
            <person name="Ivshina I.B."/>
            <person name="Kuyukina M.S."/>
            <person name="Krivoruchko A.V."/>
            <person name="Barbe V."/>
            <person name="Fischer C."/>
        </authorList>
    </citation>
    <scope>NUCLEOTIDE SEQUENCE [LARGE SCALE GENOMIC DNA]</scope>
</reference>
<protein>
    <submittedName>
        <fullName evidence="1">Uncharacterized protein</fullName>
    </submittedName>
</protein>